<evidence type="ECO:0000313" key="3">
    <source>
        <dbReference type="Proteomes" id="UP001161389"/>
    </source>
</evidence>
<dbReference type="InterPro" id="IPR051783">
    <property type="entry name" value="NAD(P)-dependent_oxidoreduct"/>
</dbReference>
<dbReference type="InterPro" id="IPR001509">
    <property type="entry name" value="Epimerase_deHydtase"/>
</dbReference>
<dbReference type="EMBL" id="BSNM01000016">
    <property type="protein sequence ID" value="GLQ33014.1"/>
    <property type="molecule type" value="Genomic_DNA"/>
</dbReference>
<organism evidence="2 3">
    <name type="scientific">Litoribrevibacter albus</name>
    <dbReference type="NCBI Taxonomy" id="1473156"/>
    <lineage>
        <taxon>Bacteria</taxon>
        <taxon>Pseudomonadati</taxon>
        <taxon>Pseudomonadota</taxon>
        <taxon>Gammaproteobacteria</taxon>
        <taxon>Oceanospirillales</taxon>
        <taxon>Oceanospirillaceae</taxon>
        <taxon>Litoribrevibacter</taxon>
    </lineage>
</organism>
<dbReference type="PANTHER" id="PTHR48079">
    <property type="entry name" value="PROTEIN YEEZ"/>
    <property type="match status" value="1"/>
</dbReference>
<keyword evidence="3" id="KW-1185">Reference proteome</keyword>
<protein>
    <submittedName>
        <fullName evidence="2">NAD(P)-dependent oxidoreductase</fullName>
    </submittedName>
</protein>
<dbReference type="GO" id="GO:0005737">
    <property type="term" value="C:cytoplasm"/>
    <property type="evidence" value="ECO:0007669"/>
    <property type="project" value="TreeGrafter"/>
</dbReference>
<dbReference type="RefSeq" id="WP_284383217.1">
    <property type="nucleotide sequence ID" value="NZ_BSNM01000016.1"/>
</dbReference>
<gene>
    <name evidence="2" type="ORF">GCM10007876_34930</name>
</gene>
<dbReference type="PANTHER" id="PTHR48079:SF6">
    <property type="entry name" value="NAD(P)-BINDING DOMAIN-CONTAINING PROTEIN-RELATED"/>
    <property type="match status" value="1"/>
</dbReference>
<evidence type="ECO:0000313" key="2">
    <source>
        <dbReference type="EMBL" id="GLQ33014.1"/>
    </source>
</evidence>
<evidence type="ECO:0000259" key="1">
    <source>
        <dbReference type="Pfam" id="PF01370"/>
    </source>
</evidence>
<name>A0AA37W989_9GAMM</name>
<reference evidence="2" key="1">
    <citation type="journal article" date="2014" name="Int. J. Syst. Evol. Microbiol.">
        <title>Complete genome sequence of Corynebacterium casei LMG S-19264T (=DSM 44701T), isolated from a smear-ripened cheese.</title>
        <authorList>
            <consortium name="US DOE Joint Genome Institute (JGI-PGF)"/>
            <person name="Walter F."/>
            <person name="Albersmeier A."/>
            <person name="Kalinowski J."/>
            <person name="Ruckert C."/>
        </authorList>
    </citation>
    <scope>NUCLEOTIDE SEQUENCE</scope>
    <source>
        <strain evidence="2">NBRC 110071</strain>
    </source>
</reference>
<feature type="domain" description="NAD-dependent epimerase/dehydratase" evidence="1">
    <location>
        <begin position="8"/>
        <end position="207"/>
    </location>
</feature>
<dbReference type="GO" id="GO:0004029">
    <property type="term" value="F:aldehyde dehydrogenase (NAD+) activity"/>
    <property type="evidence" value="ECO:0007669"/>
    <property type="project" value="TreeGrafter"/>
</dbReference>
<dbReference type="AlphaFoldDB" id="A0AA37W989"/>
<sequence>MAAPLSVLIAGFGDIGHRIADALTEAAKETQQPLALHAIRRSPEQHKTVQVLNWDMQSPAISLPAVDYVIFCVSADQLTEAGYQASYIDAQQQLINALIEQQIPVAHYFFCSSTSVYGQTQHEWVDESSTTEPTRFTGKKMLDAEAVAESSPWPTTAIRATGLYGPGRTRMIGQVLSGKVAEPEPVCYSNRIHVDDLARFYAHLILQHHQHKMPLAPVYLACDDEPVAIHEVQKWMAKQLNVEITERIAAGRTGSKRISNKLMKSTGFQFHYPSYKDGMPTLLAAI</sequence>
<proteinExistence type="predicted"/>
<dbReference type="InterPro" id="IPR036291">
    <property type="entry name" value="NAD(P)-bd_dom_sf"/>
</dbReference>
<dbReference type="Pfam" id="PF01370">
    <property type="entry name" value="Epimerase"/>
    <property type="match status" value="1"/>
</dbReference>
<accession>A0AA37W989</accession>
<dbReference type="SUPFAM" id="SSF51735">
    <property type="entry name" value="NAD(P)-binding Rossmann-fold domains"/>
    <property type="match status" value="1"/>
</dbReference>
<dbReference type="Gene3D" id="3.40.50.720">
    <property type="entry name" value="NAD(P)-binding Rossmann-like Domain"/>
    <property type="match status" value="1"/>
</dbReference>
<dbReference type="Proteomes" id="UP001161389">
    <property type="component" value="Unassembled WGS sequence"/>
</dbReference>
<comment type="caution">
    <text evidence="2">The sequence shown here is derived from an EMBL/GenBank/DDBJ whole genome shotgun (WGS) entry which is preliminary data.</text>
</comment>
<reference evidence="2" key="2">
    <citation type="submission" date="2023-01" db="EMBL/GenBank/DDBJ databases">
        <title>Draft genome sequence of Litoribrevibacter albus strain NBRC 110071.</title>
        <authorList>
            <person name="Sun Q."/>
            <person name="Mori K."/>
        </authorList>
    </citation>
    <scope>NUCLEOTIDE SEQUENCE</scope>
    <source>
        <strain evidence="2">NBRC 110071</strain>
    </source>
</reference>